<dbReference type="Proteomes" id="UP000262621">
    <property type="component" value="Unassembled WGS sequence"/>
</dbReference>
<keyword evidence="4" id="KW-1185">Reference proteome</keyword>
<dbReference type="Gene3D" id="1.10.260.40">
    <property type="entry name" value="lambda repressor-like DNA-binding domains"/>
    <property type="match status" value="1"/>
</dbReference>
<dbReference type="EMBL" id="QVFU01000150">
    <property type="protein sequence ID" value="RFS37695.1"/>
    <property type="molecule type" value="Genomic_DNA"/>
</dbReference>
<dbReference type="InterPro" id="IPR001387">
    <property type="entry name" value="Cro/C1-type_HTH"/>
</dbReference>
<dbReference type="Pfam" id="PF13560">
    <property type="entry name" value="HTH_31"/>
    <property type="match status" value="1"/>
</dbReference>
<reference evidence="3 4" key="1">
    <citation type="submission" date="2018-08" db="EMBL/GenBank/DDBJ databases">
        <title>Verrucosispora craniellae sp. nov., isolated from a marine sponge in the South China Sea.</title>
        <authorList>
            <person name="Li L."/>
            <person name="Lin H.W."/>
        </authorList>
    </citation>
    <scope>NUCLEOTIDE SEQUENCE [LARGE SCALE GENOMIC DNA]</scope>
    <source>
        <strain evidence="3 4">LHW63014</strain>
    </source>
</reference>
<gene>
    <name evidence="3" type="ORF">D0Q02_31145</name>
</gene>
<dbReference type="CDD" id="cd00093">
    <property type="entry name" value="HTH_XRE"/>
    <property type="match status" value="1"/>
</dbReference>
<dbReference type="InterPro" id="IPR010982">
    <property type="entry name" value="Lambda_DNA-bd_dom_sf"/>
</dbReference>
<feature type="domain" description="HTH cro/C1-type" evidence="2">
    <location>
        <begin position="5"/>
        <end position="58"/>
    </location>
</feature>
<proteinExistence type="predicted"/>
<dbReference type="AlphaFoldDB" id="A0A372FQ40"/>
<feature type="region of interest" description="Disordered" evidence="1">
    <location>
        <begin position="87"/>
        <end position="131"/>
    </location>
</feature>
<protein>
    <submittedName>
        <fullName evidence="3">XRE family transcriptional regulator</fullName>
    </submittedName>
</protein>
<dbReference type="PROSITE" id="PS50943">
    <property type="entry name" value="HTH_CROC1"/>
    <property type="match status" value="1"/>
</dbReference>
<comment type="caution">
    <text evidence="3">The sequence shown here is derived from an EMBL/GenBank/DDBJ whole genome shotgun (WGS) entry which is preliminary data.</text>
</comment>
<evidence type="ECO:0000259" key="2">
    <source>
        <dbReference type="PROSITE" id="PS50943"/>
    </source>
</evidence>
<sequence length="131" mass="14348">MGARLAGWRNARGVTQLALARRVPVSRTTIAGVETGRQCPDRVFWQRCESALEAGGELLAGYDDYRRLKQQLDQERVDAAQRARWGEVEDRMPSPGAFGVPAGEAERPLGDVGAVDGADGWGGLRDRRVTR</sequence>
<accession>A0A372FQ40</accession>
<dbReference type="SMART" id="SM00530">
    <property type="entry name" value="HTH_XRE"/>
    <property type="match status" value="1"/>
</dbReference>
<organism evidence="3 4">
    <name type="scientific">Micromonospora craniellae</name>
    <dbReference type="NCBI Taxonomy" id="2294034"/>
    <lineage>
        <taxon>Bacteria</taxon>
        <taxon>Bacillati</taxon>
        <taxon>Actinomycetota</taxon>
        <taxon>Actinomycetes</taxon>
        <taxon>Micromonosporales</taxon>
        <taxon>Micromonosporaceae</taxon>
        <taxon>Micromonospora</taxon>
    </lineage>
</organism>
<dbReference type="SUPFAM" id="SSF47413">
    <property type="entry name" value="lambda repressor-like DNA-binding domains"/>
    <property type="match status" value="1"/>
</dbReference>
<evidence type="ECO:0000256" key="1">
    <source>
        <dbReference type="SAM" id="MobiDB-lite"/>
    </source>
</evidence>
<evidence type="ECO:0000313" key="3">
    <source>
        <dbReference type="EMBL" id="RFS37695.1"/>
    </source>
</evidence>
<name>A0A372FQ40_9ACTN</name>
<dbReference type="OrthoDB" id="3213425at2"/>
<dbReference type="GO" id="GO:0003677">
    <property type="term" value="F:DNA binding"/>
    <property type="evidence" value="ECO:0007669"/>
    <property type="project" value="InterPro"/>
</dbReference>
<evidence type="ECO:0000313" key="4">
    <source>
        <dbReference type="Proteomes" id="UP000262621"/>
    </source>
</evidence>